<keyword evidence="2" id="KW-0067">ATP-binding</keyword>
<evidence type="ECO:0000313" key="9">
    <source>
        <dbReference type="EMBL" id="MBV4358691.1"/>
    </source>
</evidence>
<reference evidence="9" key="1">
    <citation type="submission" date="2021-06" db="EMBL/GenBank/DDBJ databases">
        <authorList>
            <person name="Huq M.A."/>
        </authorList>
    </citation>
    <scope>NUCLEOTIDE SEQUENCE</scope>
    <source>
        <strain evidence="9">MAH-26</strain>
    </source>
</reference>
<dbReference type="Pfam" id="PF02954">
    <property type="entry name" value="HTH_8"/>
    <property type="match status" value="1"/>
</dbReference>
<dbReference type="Pfam" id="PF25601">
    <property type="entry name" value="AAA_lid_14"/>
    <property type="match status" value="1"/>
</dbReference>
<dbReference type="Pfam" id="PF00158">
    <property type="entry name" value="Sigma54_activat"/>
    <property type="match status" value="1"/>
</dbReference>
<dbReference type="PROSITE" id="PS00688">
    <property type="entry name" value="SIGMA54_INTERACT_3"/>
    <property type="match status" value="1"/>
</dbReference>
<dbReference type="PANTHER" id="PTHR32071">
    <property type="entry name" value="TRANSCRIPTIONAL REGULATORY PROTEIN"/>
    <property type="match status" value="1"/>
</dbReference>
<evidence type="ECO:0000313" key="10">
    <source>
        <dbReference type="Proteomes" id="UP000812270"/>
    </source>
</evidence>
<feature type="domain" description="Sigma-54 factor interaction" evidence="7">
    <location>
        <begin position="151"/>
        <end position="380"/>
    </location>
</feature>
<organism evidence="9 10">
    <name type="scientific">Pinibacter aurantiacus</name>
    <dbReference type="NCBI Taxonomy" id="2851599"/>
    <lineage>
        <taxon>Bacteria</taxon>
        <taxon>Pseudomonadati</taxon>
        <taxon>Bacteroidota</taxon>
        <taxon>Chitinophagia</taxon>
        <taxon>Chitinophagales</taxon>
        <taxon>Chitinophagaceae</taxon>
        <taxon>Pinibacter</taxon>
    </lineage>
</organism>
<evidence type="ECO:0000259" key="8">
    <source>
        <dbReference type="PROSITE" id="PS50110"/>
    </source>
</evidence>
<dbReference type="InterPro" id="IPR002197">
    <property type="entry name" value="HTH_Fis"/>
</dbReference>
<keyword evidence="1" id="KW-0547">Nucleotide-binding</keyword>
<dbReference type="InterPro" id="IPR002078">
    <property type="entry name" value="Sigma_54_int"/>
</dbReference>
<keyword evidence="4" id="KW-0238">DNA-binding</keyword>
<proteinExistence type="predicted"/>
<feature type="domain" description="Response regulatory" evidence="8">
    <location>
        <begin position="4"/>
        <end position="118"/>
    </location>
</feature>
<evidence type="ECO:0000256" key="3">
    <source>
        <dbReference type="ARBA" id="ARBA00023015"/>
    </source>
</evidence>
<dbReference type="Proteomes" id="UP000812270">
    <property type="component" value="Unassembled WGS sequence"/>
</dbReference>
<sequence>MNKSILIVEDEFVVADDLQLTLEREGYSVTGIATSVREAREMVKRKKPGLVLLDIYLRGPVSGIEYANELRESGIAFVYLSANSSKQILEAAKATEPYGFLVKPYRERDLIVTLDIAFYRHEHSKDVRSQVEVHTNISKKEIKNNTPLEGIVGSSPSLLTMLDLASIVAPQDTSVLILGESGTGKEKFADYIHQKSPRHHQSFIKINCTTLPPTLIESELFGHEKGAFTGAMEKKIGKFELADKGTIFLDEIGEMPLSLQVKLLRVLQEKEIERIGGKQTIKVDVRIIAATNRILECEIAEGRFRLDLYYRLNVFPITLPPLRERREDILPLAMSFAEKFSKKFNKPFEGISDHMIAELQNYDWPGNIRELENVIEQSMILHDAGARLNFRKPFSQSNLLKNLKDQNVTQSAGLAENKMSTNVPVNESTLEENERNYILQILKKTNGRIRGAGGAAEILKIPPTTLHSKMKKLGITRTHQ</sequence>
<dbReference type="SMART" id="SM00382">
    <property type="entry name" value="AAA"/>
    <property type="match status" value="1"/>
</dbReference>
<dbReference type="FunFam" id="3.40.50.300:FF:000006">
    <property type="entry name" value="DNA-binding transcriptional regulator NtrC"/>
    <property type="match status" value="1"/>
</dbReference>
<dbReference type="CDD" id="cd17534">
    <property type="entry name" value="REC_DC-like"/>
    <property type="match status" value="1"/>
</dbReference>
<evidence type="ECO:0000259" key="7">
    <source>
        <dbReference type="PROSITE" id="PS50045"/>
    </source>
</evidence>
<dbReference type="InterPro" id="IPR058031">
    <property type="entry name" value="AAA_lid_NorR"/>
</dbReference>
<accession>A0A9E2SA11</accession>
<dbReference type="InterPro" id="IPR001789">
    <property type="entry name" value="Sig_transdc_resp-reg_receiver"/>
</dbReference>
<evidence type="ECO:0000256" key="1">
    <source>
        <dbReference type="ARBA" id="ARBA00022741"/>
    </source>
</evidence>
<gene>
    <name evidence="9" type="ORF">KTO63_16120</name>
</gene>
<dbReference type="SMART" id="SM00448">
    <property type="entry name" value="REC"/>
    <property type="match status" value="1"/>
</dbReference>
<evidence type="ECO:0000256" key="6">
    <source>
        <dbReference type="PROSITE-ProRule" id="PRU00169"/>
    </source>
</evidence>
<dbReference type="InterPro" id="IPR025943">
    <property type="entry name" value="Sigma_54_int_dom_ATP-bd_2"/>
</dbReference>
<dbReference type="PROSITE" id="PS00676">
    <property type="entry name" value="SIGMA54_INTERACT_2"/>
    <property type="match status" value="1"/>
</dbReference>
<dbReference type="PROSITE" id="PS50110">
    <property type="entry name" value="RESPONSE_REGULATORY"/>
    <property type="match status" value="1"/>
</dbReference>
<dbReference type="EMBL" id="JAHSPG010000013">
    <property type="protein sequence ID" value="MBV4358691.1"/>
    <property type="molecule type" value="Genomic_DNA"/>
</dbReference>
<dbReference type="RefSeq" id="WP_217792416.1">
    <property type="nucleotide sequence ID" value="NZ_JAHSPG010000013.1"/>
</dbReference>
<evidence type="ECO:0000256" key="4">
    <source>
        <dbReference type="ARBA" id="ARBA00023125"/>
    </source>
</evidence>
<dbReference type="InterPro" id="IPR025662">
    <property type="entry name" value="Sigma_54_int_dom_ATP-bd_1"/>
</dbReference>
<dbReference type="InterPro" id="IPR025944">
    <property type="entry name" value="Sigma_54_int_dom_CS"/>
</dbReference>
<comment type="caution">
    <text evidence="9">The sequence shown here is derived from an EMBL/GenBank/DDBJ whole genome shotgun (WGS) entry which is preliminary data.</text>
</comment>
<dbReference type="GO" id="GO:0043565">
    <property type="term" value="F:sequence-specific DNA binding"/>
    <property type="evidence" value="ECO:0007669"/>
    <property type="project" value="InterPro"/>
</dbReference>
<dbReference type="PROSITE" id="PS50045">
    <property type="entry name" value="SIGMA54_INTERACT_4"/>
    <property type="match status" value="1"/>
</dbReference>
<protein>
    <submittedName>
        <fullName evidence="9">Sigma-54 dependent transcriptional regulator</fullName>
    </submittedName>
</protein>
<evidence type="ECO:0000256" key="5">
    <source>
        <dbReference type="ARBA" id="ARBA00023163"/>
    </source>
</evidence>
<keyword evidence="3" id="KW-0805">Transcription regulation</keyword>
<feature type="modified residue" description="4-aspartylphosphate" evidence="6">
    <location>
        <position position="54"/>
    </location>
</feature>
<dbReference type="PANTHER" id="PTHR32071:SF117">
    <property type="entry name" value="PTS-DEPENDENT DIHYDROXYACETONE KINASE OPERON REGULATORY PROTEIN-RELATED"/>
    <property type="match status" value="1"/>
</dbReference>
<dbReference type="GO" id="GO:0000160">
    <property type="term" value="P:phosphorelay signal transduction system"/>
    <property type="evidence" value="ECO:0007669"/>
    <property type="project" value="InterPro"/>
</dbReference>
<dbReference type="PROSITE" id="PS00675">
    <property type="entry name" value="SIGMA54_INTERACT_1"/>
    <property type="match status" value="1"/>
</dbReference>
<dbReference type="CDD" id="cd00009">
    <property type="entry name" value="AAA"/>
    <property type="match status" value="1"/>
</dbReference>
<evidence type="ECO:0000256" key="2">
    <source>
        <dbReference type="ARBA" id="ARBA00022840"/>
    </source>
</evidence>
<name>A0A9E2SA11_9BACT</name>
<dbReference type="InterPro" id="IPR003593">
    <property type="entry name" value="AAA+_ATPase"/>
</dbReference>
<dbReference type="Pfam" id="PF00072">
    <property type="entry name" value="Response_reg"/>
    <property type="match status" value="1"/>
</dbReference>
<dbReference type="GO" id="GO:0006355">
    <property type="term" value="P:regulation of DNA-templated transcription"/>
    <property type="evidence" value="ECO:0007669"/>
    <property type="project" value="InterPro"/>
</dbReference>
<keyword evidence="5" id="KW-0804">Transcription</keyword>
<dbReference type="AlphaFoldDB" id="A0A9E2SA11"/>
<keyword evidence="6" id="KW-0597">Phosphoprotein</keyword>
<dbReference type="GO" id="GO:0005524">
    <property type="term" value="F:ATP binding"/>
    <property type="evidence" value="ECO:0007669"/>
    <property type="project" value="UniProtKB-KW"/>
</dbReference>
<keyword evidence="10" id="KW-1185">Reference proteome</keyword>